<evidence type="ECO:0000259" key="10">
    <source>
        <dbReference type="Pfam" id="PF00909"/>
    </source>
</evidence>
<dbReference type="GO" id="GO:0008519">
    <property type="term" value="F:ammonium channel activity"/>
    <property type="evidence" value="ECO:0007669"/>
    <property type="project" value="InterPro"/>
</dbReference>
<evidence type="ECO:0000256" key="2">
    <source>
        <dbReference type="ARBA" id="ARBA00005887"/>
    </source>
</evidence>
<feature type="transmembrane region" description="Helical" evidence="9">
    <location>
        <begin position="94"/>
        <end position="112"/>
    </location>
</feature>
<reference evidence="11" key="1">
    <citation type="submission" date="2023-03" db="EMBL/GenBank/DDBJ databases">
        <authorList>
            <person name="Steffen K."/>
            <person name="Cardenas P."/>
        </authorList>
    </citation>
    <scope>NUCLEOTIDE SEQUENCE</scope>
</reference>
<feature type="transmembrane region" description="Helical" evidence="9">
    <location>
        <begin position="226"/>
        <end position="247"/>
    </location>
</feature>
<feature type="region of interest" description="Disordered" evidence="8">
    <location>
        <begin position="260"/>
        <end position="283"/>
    </location>
</feature>
<evidence type="ECO:0000256" key="8">
    <source>
        <dbReference type="SAM" id="MobiDB-lite"/>
    </source>
</evidence>
<gene>
    <name evidence="11" type="ORF">GBAR_LOCUS26728</name>
</gene>
<dbReference type="AlphaFoldDB" id="A0AA35TK12"/>
<evidence type="ECO:0000256" key="5">
    <source>
        <dbReference type="ARBA" id="ARBA00022989"/>
    </source>
</evidence>
<feature type="transmembrane region" description="Helical" evidence="9">
    <location>
        <begin position="445"/>
        <end position="463"/>
    </location>
</feature>
<keyword evidence="3" id="KW-0813">Transport</keyword>
<comment type="caution">
    <text evidence="11">The sequence shown here is derived from an EMBL/GenBank/DDBJ whole genome shotgun (WGS) entry which is preliminary data.</text>
</comment>
<feature type="transmembrane region" description="Helical" evidence="9">
    <location>
        <begin position="53"/>
        <end position="73"/>
    </location>
</feature>
<evidence type="ECO:0000256" key="3">
    <source>
        <dbReference type="ARBA" id="ARBA00022448"/>
    </source>
</evidence>
<dbReference type="Gene3D" id="1.10.3430.10">
    <property type="entry name" value="Ammonium transporter AmtB like domains"/>
    <property type="match status" value="1"/>
</dbReference>
<comment type="subcellular location">
    <subcellularLocation>
        <location evidence="1">Membrane</location>
        <topology evidence="1">Multi-pass membrane protein</topology>
    </subcellularLocation>
</comment>
<evidence type="ECO:0000256" key="9">
    <source>
        <dbReference type="SAM" id="Phobius"/>
    </source>
</evidence>
<sequence length="623" mass="68152">MVISHTTMETLTGLFQEDDGGDSWCFNYSTCTFKYAACQESVRPYLRYTSASAAWVLLCSIIVFFMKAGFMLVELAFASSVRDRRHVVILKHQDTFASAFGFFFIGFDFISGYSSPQNIPRSFFRLTDPMLWFFKFTFASNAATVLGGVLVTNKYKLRLPAAFLSAFFISGVIHPLIARLIWSDKCTSLSPYRFCTNFNNFTAPYACNYGCSETLSLHQRMYVLDFAGGGAVHMLGGIAGLVISLLAKLQEYRDSGRERKPITKPLQQRAGSSGAVALEEAEDEEEVPRRSFLEWMYPVSGGEESVSDAALGVVILWFCWFAFNCGSTESVQVGVEETSMLPRDSTYYPYYGIPSTIAVNMIMAAASGGIVAVAIAVWAQTRSRSDSVNANEIANGVLSALVGITAGCAFVDYWAACIIGAMSVVLYHLGCFAEYKLKLKDTARVVPVHAVCGLWSLLAIGVFQAGDPARCNLHAAFEGLCYCHLRLPQLSQGEIFLSQLCGALIMIGISLVSCSILYGLLYIIPMQPFVWLAEKVFFLTPKNTPPLWYRGGWLFTSPEDRCVPKGGRMFILPDTDSTDGVSIQGSHWEVRGRGGSSGGQYGSLEAVRGGVVNGGSGSGSGWW</sequence>
<feature type="domain" description="Ammonium transporter AmtB-like" evidence="10">
    <location>
        <begin position="303"/>
        <end position="523"/>
    </location>
</feature>
<keyword evidence="5 9" id="KW-1133">Transmembrane helix</keyword>
<dbReference type="EMBL" id="CASHTH010003729">
    <property type="protein sequence ID" value="CAI8048457.1"/>
    <property type="molecule type" value="Genomic_DNA"/>
</dbReference>
<feature type="transmembrane region" description="Helical" evidence="9">
    <location>
        <begin position="495"/>
        <end position="524"/>
    </location>
</feature>
<evidence type="ECO:0000313" key="12">
    <source>
        <dbReference type="Proteomes" id="UP001174909"/>
    </source>
</evidence>
<dbReference type="Pfam" id="PF00909">
    <property type="entry name" value="Ammonium_transp"/>
    <property type="match status" value="2"/>
</dbReference>
<dbReference type="Proteomes" id="UP001174909">
    <property type="component" value="Unassembled WGS sequence"/>
</dbReference>
<evidence type="ECO:0000313" key="11">
    <source>
        <dbReference type="EMBL" id="CAI8048457.1"/>
    </source>
</evidence>
<accession>A0AA35TK12</accession>
<keyword evidence="6 9" id="KW-0472">Membrane</keyword>
<evidence type="ECO:0000256" key="4">
    <source>
        <dbReference type="ARBA" id="ARBA00022692"/>
    </source>
</evidence>
<dbReference type="SUPFAM" id="SSF111352">
    <property type="entry name" value="Ammonium transporter"/>
    <property type="match status" value="2"/>
</dbReference>
<feature type="transmembrane region" description="Helical" evidence="9">
    <location>
        <begin position="357"/>
        <end position="378"/>
    </location>
</feature>
<name>A0AA35TK12_GEOBA</name>
<keyword evidence="4 9" id="KW-0812">Transmembrane</keyword>
<dbReference type="PANTHER" id="PTHR11730:SF6">
    <property type="entry name" value="AMMONIUM TRANSPORTER"/>
    <property type="match status" value="1"/>
</dbReference>
<keyword evidence="12" id="KW-1185">Reference proteome</keyword>
<dbReference type="PANTHER" id="PTHR11730">
    <property type="entry name" value="AMMONIUM TRANSPORTER"/>
    <property type="match status" value="1"/>
</dbReference>
<organism evidence="11 12">
    <name type="scientific">Geodia barretti</name>
    <name type="common">Barrett's horny sponge</name>
    <dbReference type="NCBI Taxonomy" id="519541"/>
    <lineage>
        <taxon>Eukaryota</taxon>
        <taxon>Metazoa</taxon>
        <taxon>Porifera</taxon>
        <taxon>Demospongiae</taxon>
        <taxon>Heteroscleromorpha</taxon>
        <taxon>Tetractinellida</taxon>
        <taxon>Astrophorina</taxon>
        <taxon>Geodiidae</taxon>
        <taxon>Geodia</taxon>
    </lineage>
</organism>
<dbReference type="GO" id="GO:0005886">
    <property type="term" value="C:plasma membrane"/>
    <property type="evidence" value="ECO:0007669"/>
    <property type="project" value="TreeGrafter"/>
</dbReference>
<keyword evidence="7" id="KW-0924">Ammonia transport</keyword>
<dbReference type="GO" id="GO:0097272">
    <property type="term" value="P:ammonium homeostasis"/>
    <property type="evidence" value="ECO:0007669"/>
    <property type="project" value="TreeGrafter"/>
</dbReference>
<comment type="similarity">
    <text evidence="2">Belongs to the ammonia transporter channel (TC 1.A.11.2) family.</text>
</comment>
<evidence type="ECO:0000256" key="7">
    <source>
        <dbReference type="ARBA" id="ARBA00023177"/>
    </source>
</evidence>
<feature type="transmembrane region" description="Helical" evidence="9">
    <location>
        <begin position="413"/>
        <end position="433"/>
    </location>
</feature>
<protein>
    <submittedName>
        <fullName evidence="11">Ammonium transporter 1 member 1</fullName>
    </submittedName>
</protein>
<dbReference type="InterPro" id="IPR024041">
    <property type="entry name" value="NH4_transpt_AmtB-like_dom"/>
</dbReference>
<proteinExistence type="inferred from homology"/>
<feature type="transmembrane region" description="Helical" evidence="9">
    <location>
        <begin position="163"/>
        <end position="182"/>
    </location>
</feature>
<evidence type="ECO:0000256" key="1">
    <source>
        <dbReference type="ARBA" id="ARBA00004141"/>
    </source>
</evidence>
<feature type="domain" description="Ammonium transporter AmtB-like" evidence="10">
    <location>
        <begin position="54"/>
        <end position="253"/>
    </location>
</feature>
<dbReference type="InterPro" id="IPR029020">
    <property type="entry name" value="Ammonium/urea_transptr"/>
</dbReference>
<feature type="transmembrane region" description="Helical" evidence="9">
    <location>
        <begin position="132"/>
        <end position="151"/>
    </location>
</feature>
<evidence type="ECO:0000256" key="6">
    <source>
        <dbReference type="ARBA" id="ARBA00023136"/>
    </source>
</evidence>